<dbReference type="EMBL" id="JAMRDG010000001">
    <property type="protein sequence ID" value="KAJ3699697.1"/>
    <property type="molecule type" value="Genomic_DNA"/>
</dbReference>
<name>A0AAD5ZKQ6_9POAL</name>
<dbReference type="Pfam" id="PF04782">
    <property type="entry name" value="DUF632"/>
    <property type="match status" value="1"/>
</dbReference>
<feature type="domain" description="DUF630" evidence="3">
    <location>
        <begin position="1"/>
        <end position="57"/>
    </location>
</feature>
<dbReference type="InterPro" id="IPR006868">
    <property type="entry name" value="DUF630"/>
</dbReference>
<evidence type="ECO:0000313" key="4">
    <source>
        <dbReference type="EMBL" id="KAJ3699697.1"/>
    </source>
</evidence>
<comment type="caution">
    <text evidence="4">The sequence shown here is derived from an EMBL/GenBank/DDBJ whole genome shotgun (WGS) entry which is preliminary data.</text>
</comment>
<evidence type="ECO:0000313" key="5">
    <source>
        <dbReference type="Proteomes" id="UP001210211"/>
    </source>
</evidence>
<feature type="region of interest" description="Disordered" evidence="1">
    <location>
        <begin position="86"/>
        <end position="109"/>
    </location>
</feature>
<proteinExistence type="predicted"/>
<organism evidence="4 5">
    <name type="scientific">Rhynchospora tenuis</name>
    <dbReference type="NCBI Taxonomy" id="198213"/>
    <lineage>
        <taxon>Eukaryota</taxon>
        <taxon>Viridiplantae</taxon>
        <taxon>Streptophyta</taxon>
        <taxon>Embryophyta</taxon>
        <taxon>Tracheophyta</taxon>
        <taxon>Spermatophyta</taxon>
        <taxon>Magnoliopsida</taxon>
        <taxon>Liliopsida</taxon>
        <taxon>Poales</taxon>
        <taxon>Cyperaceae</taxon>
        <taxon>Cyperoideae</taxon>
        <taxon>Rhynchosporeae</taxon>
        <taxon>Rhynchospora</taxon>
    </lineage>
</organism>
<evidence type="ECO:0000259" key="2">
    <source>
        <dbReference type="Pfam" id="PF04782"/>
    </source>
</evidence>
<gene>
    <name evidence="4" type="ORF">LUZ61_003402</name>
</gene>
<feature type="compositionally biased region" description="Acidic residues" evidence="1">
    <location>
        <begin position="208"/>
        <end position="248"/>
    </location>
</feature>
<feature type="region of interest" description="Disordered" evidence="1">
    <location>
        <begin position="208"/>
        <end position="269"/>
    </location>
</feature>
<dbReference type="PANTHER" id="PTHR21450">
    <property type="entry name" value="PROTEIN ALTERED PHOSPHATE STARVATION RESPONSE 1"/>
    <property type="match status" value="1"/>
</dbReference>
<sequence length="832" mass="94997">MGAAPSKIDDDKALALCQERKRFVREALDGRCNLAAAHFSYVESLRNTGIALRRFADPVYQAESSRFTMSTSAIPDAVSKTISQFSNSSPVSNRHVEMTDSFSPSPISSNRFHVNHMKAVRMASKIVQEKPPVAVTATLESSYPRKPVPTTPGPEENTNYEAPSPPPPGTPPWDYFGLFQPVDDRYTLDDGHGIDHAEDIRRLREEEGIPDLEEEHEEEHEEENEEEHEEEHEEENDEEQEEEQEQEVDQQKEHLASGDVSGDDFGDTDEEEPLVRMFKNRNLLENNDVVEDLGSDTEQHNVGPVTYETDESRTTTPVHVFNIHDAEDFGSDTEPRQNGEKENDMSHAGTEESRTRTPVRTPPRVVNQRVTNPLVANGKPKEHVRDRPRDFSSCMKEIEELFRKAAESGREVPRMLEADKVHFRPLTADEIAQRSGASTFLMSFFTCCVEEPLQPQASVPGEVKYLTWHKSVSSLSSSSKIPIEETTKDNIDSINSYIAGGVYMNSGSHASTLDRLYAWERKLYDEVKASGTIRTNYDFKCKLLRQQESRGESQQRIDKTRAAVKDLHSRIRVAIQRIDKISKEIEEIRDKELEPQLEELIEGLIRMWTMMLECHRHQLDIMQNATANGSIRFPNQPELQSQAALTLSHELNLLYTNFTKWISAHEFYLQRIDAWIHKCVSPLQQKSKRKKKQQDSLRNFGAPPIFAVCEDWLKLFKELPTSQVVEAVKDLANVTTHFLPHQEKRGKSLKSSLSLAKNGISGEILRGENGRRNNSPVDWSLNCDSFQARLVVFLEKLSDFAHRSLDSYQNLKMSIDIAKQDYEKDRSQSYRR</sequence>
<dbReference type="InterPro" id="IPR006867">
    <property type="entry name" value="DUF632"/>
</dbReference>
<evidence type="ECO:0000256" key="1">
    <source>
        <dbReference type="SAM" id="MobiDB-lite"/>
    </source>
</evidence>
<dbReference type="Proteomes" id="UP001210211">
    <property type="component" value="Unassembled WGS sequence"/>
</dbReference>
<reference evidence="4 5" key="1">
    <citation type="journal article" date="2022" name="Cell">
        <title>Repeat-based holocentromeres influence genome architecture and karyotype evolution.</title>
        <authorList>
            <person name="Hofstatter P.G."/>
            <person name="Thangavel G."/>
            <person name="Lux T."/>
            <person name="Neumann P."/>
            <person name="Vondrak T."/>
            <person name="Novak P."/>
            <person name="Zhang M."/>
            <person name="Costa L."/>
            <person name="Castellani M."/>
            <person name="Scott A."/>
            <person name="Toegelov H."/>
            <person name="Fuchs J."/>
            <person name="Mata-Sucre Y."/>
            <person name="Dias Y."/>
            <person name="Vanzela A.L.L."/>
            <person name="Huettel B."/>
            <person name="Almeida C.C.S."/>
            <person name="Simkova H."/>
            <person name="Souza G."/>
            <person name="Pedrosa-Harand A."/>
            <person name="Macas J."/>
            <person name="Mayer K.F.X."/>
            <person name="Houben A."/>
            <person name="Marques A."/>
        </authorList>
    </citation>
    <scope>NUCLEOTIDE SEQUENCE [LARGE SCALE GENOMIC DNA]</scope>
    <source>
        <strain evidence="4">RhyTen1mFocal</strain>
    </source>
</reference>
<dbReference type="AlphaFoldDB" id="A0AAD5ZKQ6"/>
<feature type="compositionally biased region" description="Basic and acidic residues" evidence="1">
    <location>
        <begin position="322"/>
        <end position="355"/>
    </location>
</feature>
<feature type="domain" description="DUF632" evidence="2">
    <location>
        <begin position="392"/>
        <end position="735"/>
    </location>
</feature>
<protein>
    <recommendedName>
        <fullName evidence="6">DUF632 domain-containing protein</fullName>
    </recommendedName>
</protein>
<evidence type="ECO:0000259" key="3">
    <source>
        <dbReference type="Pfam" id="PF04783"/>
    </source>
</evidence>
<dbReference type="PANTHER" id="PTHR21450:SF6">
    <property type="entry name" value="EXPRESSED PROTEIN"/>
    <property type="match status" value="1"/>
</dbReference>
<evidence type="ECO:0008006" key="6">
    <source>
        <dbReference type="Google" id="ProtNLM"/>
    </source>
</evidence>
<feature type="region of interest" description="Disordered" evidence="1">
    <location>
        <begin position="291"/>
        <end position="360"/>
    </location>
</feature>
<accession>A0AAD5ZKQ6</accession>
<keyword evidence="5" id="KW-1185">Reference proteome</keyword>
<feature type="compositionally biased region" description="Polar residues" evidence="1">
    <location>
        <begin position="100"/>
        <end position="109"/>
    </location>
</feature>
<dbReference type="Pfam" id="PF04783">
    <property type="entry name" value="DUF630"/>
    <property type="match status" value="1"/>
</dbReference>
<feature type="region of interest" description="Disordered" evidence="1">
    <location>
        <begin position="137"/>
        <end position="178"/>
    </location>
</feature>